<sequence length="142" mass="15975">MCLKYNLQDTADCVSRQREAAMSLYHHTFLIDCDTGVCVCLTGAPQPRYVRTSPPPSSQTPTAAPSRRLFRTCLTSCMKEQRPDAPSQDLGASPQMDKIYVKQETSTGHLPKTMQKAGGRFLQDRLKQWIRRLASCVRSKKP</sequence>
<dbReference type="EMBL" id="WNYA01000006">
    <property type="protein sequence ID" value="KAG8569834.1"/>
    <property type="molecule type" value="Genomic_DNA"/>
</dbReference>
<dbReference type="EMBL" id="WNYA01000006">
    <property type="protein sequence ID" value="KAG8569835.1"/>
    <property type="molecule type" value="Genomic_DNA"/>
</dbReference>
<evidence type="ECO:0000313" key="2">
    <source>
        <dbReference type="Proteomes" id="UP000824782"/>
    </source>
</evidence>
<comment type="caution">
    <text evidence="1">The sequence shown here is derived from an EMBL/GenBank/DDBJ whole genome shotgun (WGS) entry which is preliminary data.</text>
</comment>
<dbReference type="Proteomes" id="UP000824782">
    <property type="component" value="Unassembled WGS sequence"/>
</dbReference>
<proteinExistence type="predicted"/>
<organism evidence="1 2">
    <name type="scientific">Engystomops pustulosus</name>
    <name type="common">Tungara frog</name>
    <name type="synonym">Physalaemus pustulosus</name>
    <dbReference type="NCBI Taxonomy" id="76066"/>
    <lineage>
        <taxon>Eukaryota</taxon>
        <taxon>Metazoa</taxon>
        <taxon>Chordata</taxon>
        <taxon>Craniata</taxon>
        <taxon>Vertebrata</taxon>
        <taxon>Euteleostomi</taxon>
        <taxon>Amphibia</taxon>
        <taxon>Batrachia</taxon>
        <taxon>Anura</taxon>
        <taxon>Neobatrachia</taxon>
        <taxon>Hyloidea</taxon>
        <taxon>Leptodactylidae</taxon>
        <taxon>Leiuperinae</taxon>
        <taxon>Engystomops</taxon>
    </lineage>
</organism>
<accession>A0AAV7BBG1</accession>
<dbReference type="AlphaFoldDB" id="A0AAV7BBG1"/>
<keyword evidence="2" id="KW-1185">Reference proteome</keyword>
<evidence type="ECO:0000313" key="1">
    <source>
        <dbReference type="EMBL" id="KAG8569834.1"/>
    </source>
</evidence>
<name>A0AAV7BBG1_ENGPU</name>
<gene>
    <name evidence="1" type="ORF">GDO81_014556</name>
</gene>
<reference evidence="1" key="1">
    <citation type="thesis" date="2020" institute="ProQuest LLC" country="789 East Eisenhower Parkway, Ann Arbor, MI, USA">
        <title>Comparative Genomics and Chromosome Evolution.</title>
        <authorList>
            <person name="Mudd A.B."/>
        </authorList>
    </citation>
    <scope>NUCLEOTIDE SEQUENCE</scope>
    <source>
        <strain evidence="1">237g6f4</strain>
        <tissue evidence="1">Blood</tissue>
    </source>
</reference>
<protein>
    <submittedName>
        <fullName evidence="1">Uncharacterized protein</fullName>
    </submittedName>
</protein>